<evidence type="ECO:0000313" key="1">
    <source>
        <dbReference type="EMBL" id="EKM50255.1"/>
    </source>
</evidence>
<dbReference type="RefSeq" id="XP_007401441.1">
    <property type="nucleotide sequence ID" value="XM_007401379.1"/>
</dbReference>
<organism evidence="1 2">
    <name type="scientific">Phanerochaete carnosa (strain HHB-10118-sp)</name>
    <name type="common">White-rot fungus</name>
    <name type="synonym">Peniophora carnosa</name>
    <dbReference type="NCBI Taxonomy" id="650164"/>
    <lineage>
        <taxon>Eukaryota</taxon>
        <taxon>Fungi</taxon>
        <taxon>Dikarya</taxon>
        <taxon>Basidiomycota</taxon>
        <taxon>Agaricomycotina</taxon>
        <taxon>Agaricomycetes</taxon>
        <taxon>Polyporales</taxon>
        <taxon>Phanerochaetaceae</taxon>
        <taxon>Phanerochaete</taxon>
    </lineage>
</organism>
<protein>
    <submittedName>
        <fullName evidence="1">Uncharacterized protein</fullName>
    </submittedName>
</protein>
<dbReference type="OrthoDB" id="1470350at2759"/>
<proteinExistence type="predicted"/>
<sequence length="78" mass="8298">MTPLGSNSSICTLDSAAGHTPADISIAIFIASHEGQPADNAAHLVEQLSNLKGEQLSEVSQAVSCYSNRDRTLPYQRI</sequence>
<dbReference type="GeneID" id="18918940"/>
<evidence type="ECO:0000313" key="2">
    <source>
        <dbReference type="Proteomes" id="UP000008370"/>
    </source>
</evidence>
<name>K5VTY6_PHACS</name>
<reference evidence="1 2" key="1">
    <citation type="journal article" date="2012" name="BMC Genomics">
        <title>Comparative genomics of the white-rot fungi, Phanerochaete carnosa and P. chrysosporium, to elucidate the genetic basis of the distinct wood types they colonize.</title>
        <authorList>
            <person name="Suzuki H."/>
            <person name="MacDonald J."/>
            <person name="Syed K."/>
            <person name="Salamov A."/>
            <person name="Hori C."/>
            <person name="Aerts A."/>
            <person name="Henrissat B."/>
            <person name="Wiebenga A."/>
            <person name="vanKuyk P.A."/>
            <person name="Barry K."/>
            <person name="Lindquist E."/>
            <person name="LaButti K."/>
            <person name="Lapidus A."/>
            <person name="Lucas S."/>
            <person name="Coutinho P."/>
            <person name="Gong Y."/>
            <person name="Samejima M."/>
            <person name="Mahadevan R."/>
            <person name="Abou-Zaid M."/>
            <person name="de Vries R.P."/>
            <person name="Igarashi K."/>
            <person name="Yadav J.S."/>
            <person name="Grigoriev I.V."/>
            <person name="Master E.R."/>
        </authorList>
    </citation>
    <scope>NUCLEOTIDE SEQUENCE [LARGE SCALE GENOMIC DNA]</scope>
    <source>
        <strain evidence="1 2">HHB-10118-sp</strain>
    </source>
</reference>
<dbReference type="InParanoid" id="K5VTY6"/>
<keyword evidence="2" id="KW-1185">Reference proteome</keyword>
<dbReference type="KEGG" id="pco:PHACADRAFT_264869"/>
<gene>
    <name evidence="1" type="ORF">PHACADRAFT_264869</name>
</gene>
<accession>K5VTY6</accession>
<dbReference type="AlphaFoldDB" id="K5VTY6"/>
<dbReference type="EMBL" id="JH930479">
    <property type="protein sequence ID" value="EKM50255.1"/>
    <property type="molecule type" value="Genomic_DNA"/>
</dbReference>
<dbReference type="Proteomes" id="UP000008370">
    <property type="component" value="Unassembled WGS sequence"/>
</dbReference>
<dbReference type="HOGENOM" id="CLU_2873925_0_0_1"/>